<dbReference type="EMBL" id="SBII01000014">
    <property type="protein sequence ID" value="RWW92107.1"/>
    <property type="molecule type" value="Genomic_DNA"/>
</dbReference>
<dbReference type="OrthoDB" id="676306at2"/>
<proteinExistence type="predicted"/>
<feature type="region of interest" description="Disordered" evidence="1">
    <location>
        <begin position="79"/>
        <end position="226"/>
    </location>
</feature>
<dbReference type="AlphaFoldDB" id="A0A3S4STI1"/>
<sequence>MANLTAEEKKALIITMVTFAIVLLLLFIMKYTQKTDLVDLSELEGGGGGGGVTVNFGDSDVGSGADFRNEVLNVTEKVKQVPQASQANEEEVVSSDLDDAPAVVKTKPVEKKEPKKVETKPVSVKGPPHPSKTTSDALANILNGNSKGGDGDDGQSGNKGRLGGDKNSGSYYGDGGSGGGSGGGNGSGNGTGTGPGSGSGSGGGSGAGRGTGVGDYQLGGRKPLTKPKPLYKCNEEGIVVVEISVDKNGKVIGAVPGVRGTTNSAKCLLDQAKIAAMDTKFNSSDSAPEKQVGKIIYNFKLSE</sequence>
<evidence type="ECO:0000256" key="1">
    <source>
        <dbReference type="SAM" id="MobiDB-lite"/>
    </source>
</evidence>
<name>A0A3S4STI1_9FLAO</name>
<feature type="compositionally biased region" description="Acidic residues" evidence="1">
    <location>
        <begin position="88"/>
        <end position="99"/>
    </location>
</feature>
<organism evidence="3 4">
    <name type="scientific">Flavobacterium cerinum</name>
    <dbReference type="NCBI Taxonomy" id="2502784"/>
    <lineage>
        <taxon>Bacteria</taxon>
        <taxon>Pseudomonadati</taxon>
        <taxon>Bacteroidota</taxon>
        <taxon>Flavobacteriia</taxon>
        <taxon>Flavobacteriales</taxon>
        <taxon>Flavobacteriaceae</taxon>
        <taxon>Flavobacterium</taxon>
    </lineage>
</organism>
<accession>A0A3S4STI1</accession>
<keyword evidence="2" id="KW-0472">Membrane</keyword>
<reference evidence="3 4" key="1">
    <citation type="submission" date="2019-01" db="EMBL/GenBank/DDBJ databases">
        <title>Flavobacterium sp. nov.,isolated from freshwater.</title>
        <authorList>
            <person name="Zhang R."/>
            <person name="Du Z.-J."/>
        </authorList>
    </citation>
    <scope>NUCLEOTIDE SEQUENCE [LARGE SCALE GENOMIC DNA]</scope>
    <source>
        <strain evidence="3 4">1E403</strain>
    </source>
</reference>
<keyword evidence="2" id="KW-0812">Transmembrane</keyword>
<gene>
    <name evidence="3" type="ORF">EPI11_17025</name>
</gene>
<dbReference type="Proteomes" id="UP000287527">
    <property type="component" value="Unassembled WGS sequence"/>
</dbReference>
<evidence type="ECO:0000256" key="2">
    <source>
        <dbReference type="SAM" id="Phobius"/>
    </source>
</evidence>
<feature type="transmembrane region" description="Helical" evidence="2">
    <location>
        <begin position="12"/>
        <end position="31"/>
    </location>
</feature>
<evidence type="ECO:0000313" key="3">
    <source>
        <dbReference type="EMBL" id="RWW92107.1"/>
    </source>
</evidence>
<feature type="compositionally biased region" description="Gly residues" evidence="1">
    <location>
        <begin position="172"/>
        <end position="213"/>
    </location>
</feature>
<protein>
    <submittedName>
        <fullName evidence="3">Energy transducer TonB</fullName>
    </submittedName>
</protein>
<keyword evidence="2" id="KW-1133">Transmembrane helix</keyword>
<evidence type="ECO:0000313" key="4">
    <source>
        <dbReference type="Proteomes" id="UP000287527"/>
    </source>
</evidence>
<feature type="compositionally biased region" description="Low complexity" evidence="1">
    <location>
        <begin position="155"/>
        <end position="171"/>
    </location>
</feature>
<comment type="caution">
    <text evidence="3">The sequence shown here is derived from an EMBL/GenBank/DDBJ whole genome shotgun (WGS) entry which is preliminary data.</text>
</comment>
<keyword evidence="4" id="KW-1185">Reference proteome</keyword>
<feature type="compositionally biased region" description="Basic and acidic residues" evidence="1">
    <location>
        <begin position="107"/>
        <end position="119"/>
    </location>
</feature>
<dbReference type="RefSeq" id="WP_128391195.1">
    <property type="nucleotide sequence ID" value="NZ_SBII01000014.1"/>
</dbReference>